<feature type="domain" description="EamA" evidence="2">
    <location>
        <begin position="14"/>
        <end position="139"/>
    </location>
</feature>
<feature type="transmembrane region" description="Helical" evidence="1">
    <location>
        <begin position="248"/>
        <end position="269"/>
    </location>
</feature>
<feature type="transmembrane region" description="Helical" evidence="1">
    <location>
        <begin position="156"/>
        <end position="172"/>
    </location>
</feature>
<comment type="caution">
    <text evidence="3">The sequence shown here is derived from an EMBL/GenBank/DDBJ whole genome shotgun (WGS) entry which is preliminary data.</text>
</comment>
<feature type="transmembrane region" description="Helical" evidence="1">
    <location>
        <begin position="275"/>
        <end position="291"/>
    </location>
</feature>
<feature type="transmembrane region" description="Helical" evidence="1">
    <location>
        <begin position="12"/>
        <end position="30"/>
    </location>
</feature>
<dbReference type="InterPro" id="IPR037185">
    <property type="entry name" value="EmrE-like"/>
</dbReference>
<feature type="transmembrane region" description="Helical" evidence="1">
    <location>
        <begin position="70"/>
        <end position="89"/>
    </location>
</feature>
<sequence>MADVRGSGRLAPVAALVLNAFVWGCSWWPFRALQDQGLHALWSTALIYLVAFTGFVVLQPAALPELLRTPGLWLLALAAGMTNVGFNWAVSIGDVVRVVLLFYLMPAWAVLLAWAILGERPSAAGMGRLLLALAGVATVLDTSGTGLPWPRALPEWLALGGGFSFALTNVLLRRLNFVTAGSRVLAMFGGGMVLAGSVAYAGVLRGTIAMMPMLSGTGWLLALLLAAGFLAANLALQFGASRLPSHTTALVMLSEVVFASLSSVALGAADLTPRTLAGGALILAAAAWSAWPRARERGGAQ</sequence>
<dbReference type="AlphaFoldDB" id="A0A934WLV3"/>
<dbReference type="EMBL" id="JAEPWM010000001">
    <property type="protein sequence ID" value="MBK6005507.1"/>
    <property type="molecule type" value="Genomic_DNA"/>
</dbReference>
<keyword evidence="1" id="KW-0812">Transmembrane</keyword>
<protein>
    <submittedName>
        <fullName evidence="3">DMT family transporter</fullName>
    </submittedName>
</protein>
<feature type="transmembrane region" description="Helical" evidence="1">
    <location>
        <begin position="184"/>
        <end position="204"/>
    </location>
</feature>
<dbReference type="Pfam" id="PF00892">
    <property type="entry name" value="EamA"/>
    <property type="match status" value="1"/>
</dbReference>
<dbReference type="Proteomes" id="UP000630528">
    <property type="component" value="Unassembled WGS sequence"/>
</dbReference>
<gene>
    <name evidence="3" type="ORF">JJB11_05335</name>
</gene>
<keyword evidence="1" id="KW-1133">Transmembrane helix</keyword>
<evidence type="ECO:0000313" key="3">
    <source>
        <dbReference type="EMBL" id="MBK6005507.1"/>
    </source>
</evidence>
<proteinExistence type="predicted"/>
<organism evidence="3 4">
    <name type="scientific">Ramlibacter ginsenosidimutans</name>
    <dbReference type="NCBI Taxonomy" id="502333"/>
    <lineage>
        <taxon>Bacteria</taxon>
        <taxon>Pseudomonadati</taxon>
        <taxon>Pseudomonadota</taxon>
        <taxon>Betaproteobacteria</taxon>
        <taxon>Burkholderiales</taxon>
        <taxon>Comamonadaceae</taxon>
        <taxon>Ramlibacter</taxon>
    </lineage>
</organism>
<reference evidence="3" key="1">
    <citation type="journal article" date="2012" name="J. Microbiol. Biotechnol.">
        <title>Ramlibacter ginsenosidimutans sp. nov., with ginsenoside-converting activity.</title>
        <authorList>
            <person name="Wang L."/>
            <person name="An D.S."/>
            <person name="Kim S.G."/>
            <person name="Jin F.X."/>
            <person name="Kim S.C."/>
            <person name="Lee S.T."/>
            <person name="Im W.T."/>
        </authorList>
    </citation>
    <scope>NUCLEOTIDE SEQUENCE</scope>
    <source>
        <strain evidence="3">KACC 17527</strain>
    </source>
</reference>
<feature type="transmembrane region" description="Helical" evidence="1">
    <location>
        <begin position="95"/>
        <end position="117"/>
    </location>
</feature>
<dbReference type="RefSeq" id="WP_201166839.1">
    <property type="nucleotide sequence ID" value="NZ_JAEPWM010000001.1"/>
</dbReference>
<keyword evidence="4" id="KW-1185">Reference proteome</keyword>
<evidence type="ECO:0000313" key="4">
    <source>
        <dbReference type="Proteomes" id="UP000630528"/>
    </source>
</evidence>
<evidence type="ECO:0000256" key="1">
    <source>
        <dbReference type="SAM" id="Phobius"/>
    </source>
</evidence>
<feature type="transmembrane region" description="Helical" evidence="1">
    <location>
        <begin position="36"/>
        <end position="58"/>
    </location>
</feature>
<evidence type="ECO:0000259" key="2">
    <source>
        <dbReference type="Pfam" id="PF00892"/>
    </source>
</evidence>
<dbReference type="GO" id="GO:0016020">
    <property type="term" value="C:membrane"/>
    <property type="evidence" value="ECO:0007669"/>
    <property type="project" value="InterPro"/>
</dbReference>
<keyword evidence="1" id="KW-0472">Membrane</keyword>
<accession>A0A934WLV3</accession>
<reference evidence="3" key="2">
    <citation type="submission" date="2021-01" db="EMBL/GenBank/DDBJ databases">
        <authorList>
            <person name="Kang M."/>
        </authorList>
    </citation>
    <scope>NUCLEOTIDE SEQUENCE</scope>
    <source>
        <strain evidence="3">KACC 17527</strain>
    </source>
</reference>
<dbReference type="SUPFAM" id="SSF103481">
    <property type="entry name" value="Multidrug resistance efflux transporter EmrE"/>
    <property type="match status" value="2"/>
</dbReference>
<dbReference type="PANTHER" id="PTHR22911">
    <property type="entry name" value="ACYL-MALONYL CONDENSING ENZYME-RELATED"/>
    <property type="match status" value="1"/>
</dbReference>
<feature type="transmembrane region" description="Helical" evidence="1">
    <location>
        <begin position="216"/>
        <end position="236"/>
    </location>
</feature>
<dbReference type="InterPro" id="IPR000620">
    <property type="entry name" value="EamA_dom"/>
</dbReference>
<name>A0A934WLV3_9BURK</name>